<dbReference type="RefSeq" id="WP_358137552.1">
    <property type="nucleotide sequence ID" value="NZ_JBFALK010000016.1"/>
</dbReference>
<organism evidence="1 2">
    <name type="scientific">Microtetraspora glauca</name>
    <dbReference type="NCBI Taxonomy" id="1996"/>
    <lineage>
        <taxon>Bacteria</taxon>
        <taxon>Bacillati</taxon>
        <taxon>Actinomycetota</taxon>
        <taxon>Actinomycetes</taxon>
        <taxon>Streptosporangiales</taxon>
        <taxon>Streptosporangiaceae</taxon>
        <taxon>Microtetraspora</taxon>
    </lineage>
</organism>
<accession>A0ABV3GLX1</accession>
<dbReference type="EMBL" id="JBFALK010000016">
    <property type="protein sequence ID" value="MEV0972436.1"/>
    <property type="molecule type" value="Genomic_DNA"/>
</dbReference>
<gene>
    <name evidence="1" type="ORF">AB0I59_27860</name>
</gene>
<proteinExistence type="predicted"/>
<evidence type="ECO:0000313" key="2">
    <source>
        <dbReference type="Proteomes" id="UP001551675"/>
    </source>
</evidence>
<evidence type="ECO:0000313" key="1">
    <source>
        <dbReference type="EMBL" id="MEV0972436.1"/>
    </source>
</evidence>
<sequence length="996" mass="108238">MTSPAYAFLPWLRQGLANQVTAADGDPAVRVRPRVTVSLTASGRAPGGAVQTRPVTKQVSLYGPADIQGIDPKVIVRTEPRPWITNAEPNMLAHVDFYDEDFPWRYTPAAAAAGRLRPWLTLLVLTEEEFHDGPAGSGAPLPRVEITDLAMLPKPDQLWAWAHVHADLGLGATDGEIVSGDGPAVAARLAAALAGNPDLARSRLLCPRTLVPDTAYHAFLVPTFEGGRRAGLGLDVGDIAATMSAWAMPGAETGARPQPTWFPVYHRWYFRTGARGDFETLVRLLRPAPIDPRVGTRAIDVEHAGSGVRGIDKPELGGTLRLGGALRPPGFPLPGDPWDAWDEPFPRPLQEDLARLINLADDYRAEADEDPVISPPLYGRWHALTARVRTDEPPDGWVQRLNLDPRFRIAAGLGAKAVRENQERYMQAAWEQIGEVLAAQRRIRNAQFGRQVSKVWHERHLVTALSSSQRALHLTAPLHRRIVSEGETLRQAQTTARVSPTLSSAPLRRMLRPRGRMLGQLPFGEHHGPLDLLDRVNSGEADPAPPDPAPPGVLVADAAATLVVNPQAAEIVRESSLTVAWVTGLPGASGFTVGTLDKPGGPGRGGVDSPEAQDFKEALEDSFDFRETAVEEGSPPVLRDLDLDGMAQTAVDALDPDVTIPRRIGSTVGIPQMVRDEVGSGLVEPMAYPVIDQPMYEPLRDLGTDLFLPNANLIGANTVSLLETDQRFIEAYLVGVNHEFARELLWREYPTDQRGSSFRQFWDVRGTLADGPSRESLRDIPPLHEWAVTSALGSHDHRDTGGGRDELVLVIRGELLKRYPSAVVYAHRARWPEPDETGSRRLSADPSAVRTPRYAAKIDPDITILGFDLTAEEAVGGDDIGEDPGWFFVIKERPGEPRFGLDTEPSAELTVWNDLSWPEVQPGPAGRYIDLATAPASLQLTPPAGSPETAQHAEDVHVAWDSSMTSADLAYILFQAPVLVGVHASQMLNTSSGESA</sequence>
<comment type="caution">
    <text evidence="1">The sequence shown here is derived from an EMBL/GenBank/DDBJ whole genome shotgun (WGS) entry which is preliminary data.</text>
</comment>
<dbReference type="Proteomes" id="UP001551675">
    <property type="component" value="Unassembled WGS sequence"/>
</dbReference>
<name>A0ABV3GLX1_MICGL</name>
<keyword evidence="2" id="KW-1185">Reference proteome</keyword>
<reference evidence="1 2" key="1">
    <citation type="submission" date="2024-06" db="EMBL/GenBank/DDBJ databases">
        <title>The Natural Products Discovery Center: Release of the First 8490 Sequenced Strains for Exploring Actinobacteria Biosynthetic Diversity.</title>
        <authorList>
            <person name="Kalkreuter E."/>
            <person name="Kautsar S.A."/>
            <person name="Yang D."/>
            <person name="Bader C.D."/>
            <person name="Teijaro C.N."/>
            <person name="Fluegel L."/>
            <person name="Davis C.M."/>
            <person name="Simpson J.R."/>
            <person name="Lauterbach L."/>
            <person name="Steele A.D."/>
            <person name="Gui C."/>
            <person name="Meng S."/>
            <person name="Li G."/>
            <person name="Viehrig K."/>
            <person name="Ye F."/>
            <person name="Su P."/>
            <person name="Kiefer A.F."/>
            <person name="Nichols A."/>
            <person name="Cepeda A.J."/>
            <person name="Yan W."/>
            <person name="Fan B."/>
            <person name="Jiang Y."/>
            <person name="Adhikari A."/>
            <person name="Zheng C.-J."/>
            <person name="Schuster L."/>
            <person name="Cowan T.M."/>
            <person name="Smanski M.J."/>
            <person name="Chevrette M.G."/>
            <person name="De Carvalho L.P.S."/>
            <person name="Shen B."/>
        </authorList>
    </citation>
    <scope>NUCLEOTIDE SEQUENCE [LARGE SCALE GENOMIC DNA]</scope>
    <source>
        <strain evidence="1 2">NPDC050100</strain>
    </source>
</reference>
<evidence type="ECO:0008006" key="3">
    <source>
        <dbReference type="Google" id="ProtNLM"/>
    </source>
</evidence>
<protein>
    <recommendedName>
        <fullName evidence="3">DUF3893 domain-containing protein</fullName>
    </recommendedName>
</protein>